<proteinExistence type="predicted"/>
<evidence type="ECO:0000256" key="1">
    <source>
        <dbReference type="PROSITE-ProRule" id="PRU00339"/>
    </source>
</evidence>
<sequence length="562" mass="63774">MAGADSLCTLPASDDGTCSVASSKRAYYQSAIARDVIQEDEDNPACERFKLKTLEEHRFATRFQEKRVTPKTWRSALREAHILIQSGERVNLVDALYLLLEIIWLDPRGCNLASMYLDTGSIYLEFNHLTEAVKSYRNCVRLDPSNWKARYNLGIASARSQDFVEAIRQLKLALKTCPADIAVEIVSIFEEIDRIQCSKNLRAFNATKPARAFTNQYLESVHFAAGTCRKSEVSSALALQEDHTLSHRNGLPLGSNTPQLMDVSREWQGPMASLLHRLYGFSRCRHTSVQEELRRLDPTRSGGLSLQALSEVAARITGTPLRATELKALDFMLGNEGSIIFHFLTPNTDSVHVLDEMLSLGAYHALLELKLHQKRAQRSVTSRTGGLWRWFDITMAKWIKQVLPQQEHAASALIESLSVHGWVTPMDFAWQWKRMPEPDDLPMLKLADRGTFIYECHRVRSCIQEEARCTLQMFARRTLIQIKRGKNTILATETLLDQQIAREVLRCLDDMVDDLMMSSRQQQCSYEDAVAWQDIPVRSEQRQKVISAVSVVQTAVRTKDSA</sequence>
<keyword evidence="1" id="KW-0802">TPR repeat</keyword>
<dbReference type="KEGG" id="psoj:PHYSODRAFT_314942"/>
<dbReference type="InterPro" id="IPR019734">
    <property type="entry name" value="TPR_rpt"/>
</dbReference>
<dbReference type="Proteomes" id="UP000002640">
    <property type="component" value="Unassembled WGS sequence"/>
</dbReference>
<feature type="repeat" description="TPR" evidence="1">
    <location>
        <begin position="113"/>
        <end position="146"/>
    </location>
</feature>
<name>G4ZIR0_PHYSP</name>
<evidence type="ECO:0000313" key="2">
    <source>
        <dbReference type="EMBL" id="EGZ17721.1"/>
    </source>
</evidence>
<dbReference type="InParanoid" id="G4ZIR0"/>
<dbReference type="SUPFAM" id="SSF48452">
    <property type="entry name" value="TPR-like"/>
    <property type="match status" value="1"/>
</dbReference>
<protein>
    <submittedName>
        <fullName evidence="2">Uncharacterized protein</fullName>
    </submittedName>
</protein>
<dbReference type="OMA" id="TPMDFAW"/>
<dbReference type="AlphaFoldDB" id="G4ZIR0"/>
<dbReference type="SMR" id="G4ZIR0"/>
<dbReference type="RefSeq" id="XP_009526779.1">
    <property type="nucleotide sequence ID" value="XM_009528484.1"/>
</dbReference>
<dbReference type="PROSITE" id="PS50005">
    <property type="entry name" value="TPR"/>
    <property type="match status" value="1"/>
</dbReference>
<dbReference type="Gene3D" id="1.25.40.10">
    <property type="entry name" value="Tetratricopeptide repeat domain"/>
    <property type="match status" value="1"/>
</dbReference>
<dbReference type="InterPro" id="IPR011990">
    <property type="entry name" value="TPR-like_helical_dom_sf"/>
</dbReference>
<accession>G4ZIR0</accession>
<dbReference type="EMBL" id="JH159154">
    <property type="protein sequence ID" value="EGZ17721.1"/>
    <property type="molecule type" value="Genomic_DNA"/>
</dbReference>
<dbReference type="SMART" id="SM00028">
    <property type="entry name" value="TPR"/>
    <property type="match status" value="2"/>
</dbReference>
<evidence type="ECO:0000313" key="3">
    <source>
        <dbReference type="Proteomes" id="UP000002640"/>
    </source>
</evidence>
<reference evidence="2 3" key="1">
    <citation type="journal article" date="2006" name="Science">
        <title>Phytophthora genome sequences uncover evolutionary origins and mechanisms of pathogenesis.</title>
        <authorList>
            <person name="Tyler B.M."/>
            <person name="Tripathy S."/>
            <person name="Zhang X."/>
            <person name="Dehal P."/>
            <person name="Jiang R.H."/>
            <person name="Aerts A."/>
            <person name="Arredondo F.D."/>
            <person name="Baxter L."/>
            <person name="Bensasson D."/>
            <person name="Beynon J.L."/>
            <person name="Chapman J."/>
            <person name="Damasceno C.M."/>
            <person name="Dorrance A.E."/>
            <person name="Dou D."/>
            <person name="Dickerman A.W."/>
            <person name="Dubchak I.L."/>
            <person name="Garbelotto M."/>
            <person name="Gijzen M."/>
            <person name="Gordon S.G."/>
            <person name="Govers F."/>
            <person name="Grunwald N.J."/>
            <person name="Huang W."/>
            <person name="Ivors K.L."/>
            <person name="Jones R.W."/>
            <person name="Kamoun S."/>
            <person name="Krampis K."/>
            <person name="Lamour K.H."/>
            <person name="Lee M.K."/>
            <person name="McDonald W.H."/>
            <person name="Medina M."/>
            <person name="Meijer H.J."/>
            <person name="Nordberg E.K."/>
            <person name="Maclean D.J."/>
            <person name="Ospina-Giraldo M.D."/>
            <person name="Morris P.F."/>
            <person name="Phuntumart V."/>
            <person name="Putnam N.H."/>
            <person name="Rash S."/>
            <person name="Rose J.K."/>
            <person name="Sakihama Y."/>
            <person name="Salamov A.A."/>
            <person name="Savidor A."/>
            <person name="Scheuring C.F."/>
            <person name="Smith B.M."/>
            <person name="Sobral B.W."/>
            <person name="Terry A."/>
            <person name="Torto-Alalibo T.A."/>
            <person name="Win J."/>
            <person name="Xu Z."/>
            <person name="Zhang H."/>
            <person name="Grigoriev I.V."/>
            <person name="Rokhsar D.S."/>
            <person name="Boore J.L."/>
        </authorList>
    </citation>
    <scope>NUCLEOTIDE SEQUENCE [LARGE SCALE GENOMIC DNA]</scope>
    <source>
        <strain evidence="2 3">P6497</strain>
    </source>
</reference>
<gene>
    <name evidence="2" type="ORF">PHYSODRAFT_314942</name>
</gene>
<organism evidence="2 3">
    <name type="scientific">Phytophthora sojae (strain P6497)</name>
    <name type="common">Soybean stem and root rot agent</name>
    <name type="synonym">Phytophthora megasperma f. sp. glycines</name>
    <dbReference type="NCBI Taxonomy" id="1094619"/>
    <lineage>
        <taxon>Eukaryota</taxon>
        <taxon>Sar</taxon>
        <taxon>Stramenopiles</taxon>
        <taxon>Oomycota</taxon>
        <taxon>Peronosporomycetes</taxon>
        <taxon>Peronosporales</taxon>
        <taxon>Peronosporaceae</taxon>
        <taxon>Phytophthora</taxon>
    </lineage>
</organism>
<dbReference type="GeneID" id="20643778"/>
<keyword evidence="3" id="KW-1185">Reference proteome</keyword>